<evidence type="ECO:0000256" key="2">
    <source>
        <dbReference type="ARBA" id="ARBA00022448"/>
    </source>
</evidence>
<dbReference type="GO" id="GO:0009279">
    <property type="term" value="C:cell outer membrane"/>
    <property type="evidence" value="ECO:0007669"/>
    <property type="project" value="UniProtKB-SubCell"/>
</dbReference>
<dbReference type="SUPFAM" id="SSF49464">
    <property type="entry name" value="Carboxypeptidase regulatory domain-like"/>
    <property type="match status" value="1"/>
</dbReference>
<dbReference type="InterPro" id="IPR037066">
    <property type="entry name" value="Plug_dom_sf"/>
</dbReference>
<keyword evidence="6 7" id="KW-0998">Cell outer membrane</keyword>
<dbReference type="InterPro" id="IPR023996">
    <property type="entry name" value="TonB-dep_OMP_SusC/RagA"/>
</dbReference>
<comment type="subcellular location">
    <subcellularLocation>
        <location evidence="1 7">Cell outer membrane</location>
        <topology evidence="1 7">Multi-pass membrane protein</topology>
    </subcellularLocation>
</comment>
<dbReference type="NCBIfam" id="TIGR04056">
    <property type="entry name" value="OMP_RagA_SusC"/>
    <property type="match status" value="1"/>
</dbReference>
<dbReference type="Gene3D" id="2.170.130.10">
    <property type="entry name" value="TonB-dependent receptor, plug domain"/>
    <property type="match status" value="1"/>
</dbReference>
<evidence type="ECO:0000256" key="6">
    <source>
        <dbReference type="ARBA" id="ARBA00023237"/>
    </source>
</evidence>
<evidence type="ECO:0000313" key="10">
    <source>
        <dbReference type="Proteomes" id="UP000189739"/>
    </source>
</evidence>
<dbReference type="AlphaFoldDB" id="A0A1S9PH59"/>
<dbReference type="PROSITE" id="PS52016">
    <property type="entry name" value="TONB_DEPENDENT_REC_3"/>
    <property type="match status" value="1"/>
</dbReference>
<dbReference type="InterPro" id="IPR008969">
    <property type="entry name" value="CarboxyPept-like_regulatory"/>
</dbReference>
<feature type="domain" description="TonB-dependent receptor plug" evidence="8">
    <location>
        <begin position="115"/>
        <end position="223"/>
    </location>
</feature>
<dbReference type="InterPro" id="IPR012910">
    <property type="entry name" value="Plug_dom"/>
</dbReference>
<keyword evidence="5 7" id="KW-0472">Membrane</keyword>
<evidence type="ECO:0000256" key="3">
    <source>
        <dbReference type="ARBA" id="ARBA00022452"/>
    </source>
</evidence>
<keyword evidence="4 7" id="KW-0812">Transmembrane</keyword>
<keyword evidence="3 7" id="KW-1134">Transmembrane beta strand</keyword>
<dbReference type="SUPFAM" id="SSF56935">
    <property type="entry name" value="Porins"/>
    <property type="match status" value="1"/>
</dbReference>
<evidence type="ECO:0000256" key="7">
    <source>
        <dbReference type="PROSITE-ProRule" id="PRU01360"/>
    </source>
</evidence>
<name>A0A1S9PH59_9SPHI</name>
<dbReference type="Gene3D" id="2.60.40.1120">
    <property type="entry name" value="Carboxypeptidase-like, regulatory domain"/>
    <property type="match status" value="1"/>
</dbReference>
<gene>
    <name evidence="9" type="ORF">BC343_26485</name>
</gene>
<protein>
    <recommendedName>
        <fullName evidence="8">TonB-dependent receptor plug domain-containing protein</fullName>
    </recommendedName>
</protein>
<evidence type="ECO:0000313" key="9">
    <source>
        <dbReference type="EMBL" id="OOQ60312.1"/>
    </source>
</evidence>
<dbReference type="Proteomes" id="UP000189739">
    <property type="component" value="Unassembled WGS sequence"/>
</dbReference>
<evidence type="ECO:0000259" key="8">
    <source>
        <dbReference type="Pfam" id="PF07715"/>
    </source>
</evidence>
<dbReference type="STRING" id="1792845.BC343_26485"/>
<dbReference type="InterPro" id="IPR023997">
    <property type="entry name" value="TonB-dep_OMP_SusC/RagA_CS"/>
</dbReference>
<dbReference type="Gene3D" id="2.40.170.20">
    <property type="entry name" value="TonB-dependent receptor, beta-barrel domain"/>
    <property type="match status" value="1"/>
</dbReference>
<evidence type="ECO:0000256" key="5">
    <source>
        <dbReference type="ARBA" id="ARBA00023136"/>
    </source>
</evidence>
<evidence type="ECO:0000256" key="1">
    <source>
        <dbReference type="ARBA" id="ARBA00004571"/>
    </source>
</evidence>
<dbReference type="NCBIfam" id="TIGR04057">
    <property type="entry name" value="SusC_RagA_signa"/>
    <property type="match status" value="1"/>
</dbReference>
<comment type="similarity">
    <text evidence="7">Belongs to the TonB-dependent receptor family.</text>
</comment>
<proteinExistence type="inferred from homology"/>
<organism evidence="9 10">
    <name type="scientific">Mucilaginibacter pedocola</name>
    <dbReference type="NCBI Taxonomy" id="1792845"/>
    <lineage>
        <taxon>Bacteria</taxon>
        <taxon>Pseudomonadati</taxon>
        <taxon>Bacteroidota</taxon>
        <taxon>Sphingobacteriia</taxon>
        <taxon>Sphingobacteriales</taxon>
        <taxon>Sphingobacteriaceae</taxon>
        <taxon>Mucilaginibacter</taxon>
    </lineage>
</organism>
<keyword evidence="10" id="KW-1185">Reference proteome</keyword>
<keyword evidence="2 7" id="KW-0813">Transport</keyword>
<evidence type="ECO:0000256" key="4">
    <source>
        <dbReference type="ARBA" id="ARBA00022692"/>
    </source>
</evidence>
<accession>A0A1S9PH59</accession>
<dbReference type="Pfam" id="PF07715">
    <property type="entry name" value="Plug"/>
    <property type="match status" value="1"/>
</dbReference>
<comment type="caution">
    <text evidence="9">The sequence shown here is derived from an EMBL/GenBank/DDBJ whole genome shotgun (WGS) entry which is preliminary data.</text>
</comment>
<dbReference type="InterPro" id="IPR036942">
    <property type="entry name" value="Beta-barrel_TonB_sf"/>
</dbReference>
<dbReference type="Pfam" id="PF13715">
    <property type="entry name" value="CarbopepD_reg_2"/>
    <property type="match status" value="1"/>
</dbReference>
<dbReference type="EMBL" id="MBTF01000008">
    <property type="protein sequence ID" value="OOQ60312.1"/>
    <property type="molecule type" value="Genomic_DNA"/>
</dbReference>
<reference evidence="9 10" key="1">
    <citation type="submission" date="2016-07" db="EMBL/GenBank/DDBJ databases">
        <title>Genomic analysis of zinc-resistant bacterium Mucilaginibacter pedocola TBZ30.</title>
        <authorList>
            <person name="Huang J."/>
            <person name="Tang J."/>
        </authorList>
    </citation>
    <scope>NUCLEOTIDE SEQUENCE [LARGE SCALE GENOMIC DNA]</scope>
    <source>
        <strain evidence="9 10">TBZ30</strain>
    </source>
</reference>
<dbReference type="InterPro" id="IPR039426">
    <property type="entry name" value="TonB-dep_rcpt-like"/>
</dbReference>
<sequence length="1074" mass="117881">MVVSKKQQKPSASSARPIETPVTVSGRVVDTAGVALRGASISINGKFRTAISDQDGRFSIEAEPDDIITISYIGYSPLTIKASDGTRARNYVLHIARSQMNEVNIVSTGYQTLPKERATGSFAQVDDQLYNRRTGADLLGRLEGVVPGLAFNKNTVNAASGSADISIRGTSTLFAGNQPLIVIDGFPYDGDLNNINPNIVENVTVLKDAAAASIWGVRSGNGVIVITTKKGKRNQSLNIDLNSNITVSTKPDLGYNPGFLPSEEFIALEKQLFGLGYYDASLNSPSHPAVSPVVQLLADQRSGKISASMLDEELNGLRGNDVRKDLARYFYRRSVAQQYALNIRGGGDKSTLFLGLGYDNFLAHRTGNKNQRATVNAKYELYPIPALQISAGLNYTQSNSAANSPVEDIRTGGNIKTYPYARLADANGNALPVVKNYAASFTDTVGNGKLLDWAYRPLNELHNNDNTGKQTDDRINLGLKYTFPLAISAQVNYQYQGSTIANSQYHNSDSYFARNLINAYTQLIPGAQPAYPIPMGGILQMSNSTLTSNRVRAQLDYSGKFGDIHELTAIAGAEVSSTVTGNSTNTVYGYDRNNVSSNGNVDYTTYFNLLNGNADRIPTTLGFGKLTNRFISYYSNAAYTFRNRYTASASARIDKSNLFGVNTNQKAVPLYSGGLSWNVGREPFYKAGWLPYLKLRATFGYNGNINTGATAVTTIRQFDPILNGFSAIPYSRIINPGNPELRWERVRMINLGADFGLFDNLLTGSFEYYFKKGSDLFGYSPLAPSTGIGTFFGNTADIKGKGFDLVINSYNIKGVKFNWTTNLLLSHASDIVTRYHATMTSASYIGLSNASSIYPLEGKDLYALYSYKWAGLDPQNGNPRGYLADGTVSGDLAKLMAETGIEQMDNKGSSRPRYFGSLRNSFYYKGFSLSANIVYKFDYYFRRSSYSSSSLPWTGHKDYLNRWQKPGDEAHTDIPSLQLPPYDNNRDAFYALSSALIEKGDHIRLQDITFSYDWDKAVFNKLPFRHLQLYAYANNIGILWRANHHGLDPDLLVGSALTAFPAPKTLSLGLKITP</sequence>